<dbReference type="EMBL" id="GBXM01070255">
    <property type="protein sequence ID" value="JAH38322.1"/>
    <property type="molecule type" value="Transcribed_RNA"/>
</dbReference>
<reference evidence="1" key="1">
    <citation type="submission" date="2014-11" db="EMBL/GenBank/DDBJ databases">
        <authorList>
            <person name="Amaro Gonzalez C."/>
        </authorList>
    </citation>
    <scope>NUCLEOTIDE SEQUENCE</scope>
</reference>
<protein>
    <submittedName>
        <fullName evidence="1">Uncharacterized protein</fullName>
    </submittedName>
</protein>
<proteinExistence type="predicted"/>
<dbReference type="EMBL" id="GBXM01085337">
    <property type="protein sequence ID" value="JAH23240.1"/>
    <property type="molecule type" value="Transcribed_RNA"/>
</dbReference>
<name>A0A0E9RME1_ANGAN</name>
<dbReference type="EMBL" id="GBXM01066814">
    <property type="protein sequence ID" value="JAH41763.1"/>
    <property type="molecule type" value="Transcribed_RNA"/>
</dbReference>
<accession>A0A0E9RME1</accession>
<dbReference type="EMBL" id="GBXM01078276">
    <property type="protein sequence ID" value="JAH30301.1"/>
    <property type="molecule type" value="Transcribed_RNA"/>
</dbReference>
<organism evidence="1">
    <name type="scientific">Anguilla anguilla</name>
    <name type="common">European freshwater eel</name>
    <name type="synonym">Muraena anguilla</name>
    <dbReference type="NCBI Taxonomy" id="7936"/>
    <lineage>
        <taxon>Eukaryota</taxon>
        <taxon>Metazoa</taxon>
        <taxon>Chordata</taxon>
        <taxon>Craniata</taxon>
        <taxon>Vertebrata</taxon>
        <taxon>Euteleostomi</taxon>
        <taxon>Actinopterygii</taxon>
        <taxon>Neopterygii</taxon>
        <taxon>Teleostei</taxon>
        <taxon>Anguilliformes</taxon>
        <taxon>Anguillidae</taxon>
        <taxon>Anguilla</taxon>
    </lineage>
</organism>
<evidence type="ECO:0000313" key="1">
    <source>
        <dbReference type="EMBL" id="JAH30301.1"/>
    </source>
</evidence>
<sequence length="33" mass="3646">MEVCEWDCGDRFGMSPVGTCLRLSHETGCTVLL</sequence>
<dbReference type="EMBL" id="GBXM01076883">
    <property type="protein sequence ID" value="JAH31694.1"/>
    <property type="molecule type" value="Transcribed_RNA"/>
</dbReference>
<dbReference type="EMBL" id="GBXM01064729">
    <property type="protein sequence ID" value="JAH43848.1"/>
    <property type="molecule type" value="Transcribed_RNA"/>
</dbReference>
<dbReference type="EMBL" id="GBXM01084744">
    <property type="protein sequence ID" value="JAH23833.1"/>
    <property type="molecule type" value="Transcribed_RNA"/>
</dbReference>
<reference evidence="1" key="2">
    <citation type="journal article" date="2015" name="Fish Shellfish Immunol.">
        <title>Early steps in the European eel (Anguilla anguilla)-Vibrio vulnificus interaction in the gills: Role of the RtxA13 toxin.</title>
        <authorList>
            <person name="Callol A."/>
            <person name="Pajuelo D."/>
            <person name="Ebbesson L."/>
            <person name="Teles M."/>
            <person name="MacKenzie S."/>
            <person name="Amaro C."/>
        </authorList>
    </citation>
    <scope>NUCLEOTIDE SEQUENCE</scope>
</reference>
<dbReference type="EMBL" id="GBXM01077616">
    <property type="protein sequence ID" value="JAH30961.1"/>
    <property type="molecule type" value="Transcribed_RNA"/>
</dbReference>
<dbReference type="EMBL" id="GBXM01084799">
    <property type="protein sequence ID" value="JAH23778.1"/>
    <property type="molecule type" value="Transcribed_RNA"/>
</dbReference>
<dbReference type="AlphaFoldDB" id="A0A0E9RME1"/>